<comment type="caution">
    <text evidence="3">The sequence shown here is derived from an EMBL/GenBank/DDBJ whole genome shotgun (WGS) entry which is preliminary data.</text>
</comment>
<organism evidence="3 4">
    <name type="scientific">Polyplosphaeria fusca</name>
    <dbReference type="NCBI Taxonomy" id="682080"/>
    <lineage>
        <taxon>Eukaryota</taxon>
        <taxon>Fungi</taxon>
        <taxon>Dikarya</taxon>
        <taxon>Ascomycota</taxon>
        <taxon>Pezizomycotina</taxon>
        <taxon>Dothideomycetes</taxon>
        <taxon>Pleosporomycetidae</taxon>
        <taxon>Pleosporales</taxon>
        <taxon>Tetraplosphaeriaceae</taxon>
        <taxon>Polyplosphaeria</taxon>
    </lineage>
</organism>
<feature type="compositionally biased region" description="Basic residues" evidence="1">
    <location>
        <begin position="138"/>
        <end position="147"/>
    </location>
</feature>
<gene>
    <name evidence="3" type="ORF">EJ04DRAFT_570076</name>
</gene>
<evidence type="ECO:0000256" key="1">
    <source>
        <dbReference type="SAM" id="MobiDB-lite"/>
    </source>
</evidence>
<name>A0A9P4QLR0_9PLEO</name>
<dbReference type="EMBL" id="ML996312">
    <property type="protein sequence ID" value="KAF2727778.1"/>
    <property type="molecule type" value="Genomic_DNA"/>
</dbReference>
<keyword evidence="4" id="KW-1185">Reference proteome</keyword>
<dbReference type="OrthoDB" id="5132737at2759"/>
<dbReference type="AlphaFoldDB" id="A0A9P4QLR0"/>
<evidence type="ECO:0000259" key="2">
    <source>
        <dbReference type="Pfam" id="PF25545"/>
    </source>
</evidence>
<dbReference type="PANTHER" id="PTHR42470">
    <property type="entry name" value="VAST DOMAIN-CONTAINING PROTEIN"/>
    <property type="match status" value="1"/>
</dbReference>
<feature type="region of interest" description="Disordered" evidence="1">
    <location>
        <begin position="119"/>
        <end position="147"/>
    </location>
</feature>
<feature type="compositionally biased region" description="Polar residues" evidence="1">
    <location>
        <begin position="126"/>
        <end position="137"/>
    </location>
</feature>
<evidence type="ECO:0000313" key="3">
    <source>
        <dbReference type="EMBL" id="KAF2727778.1"/>
    </source>
</evidence>
<dbReference type="Proteomes" id="UP000799444">
    <property type="component" value="Unassembled WGS sequence"/>
</dbReference>
<feature type="domain" description="DUF7924" evidence="2">
    <location>
        <begin position="33"/>
        <end position="77"/>
    </location>
</feature>
<proteinExistence type="predicted"/>
<dbReference type="InterPro" id="IPR057684">
    <property type="entry name" value="DUF7924"/>
</dbReference>
<accession>A0A9P4QLR0</accession>
<reference evidence="3" key="1">
    <citation type="journal article" date="2020" name="Stud. Mycol.">
        <title>101 Dothideomycetes genomes: a test case for predicting lifestyles and emergence of pathogens.</title>
        <authorList>
            <person name="Haridas S."/>
            <person name="Albert R."/>
            <person name="Binder M."/>
            <person name="Bloem J."/>
            <person name="Labutti K."/>
            <person name="Salamov A."/>
            <person name="Andreopoulos B."/>
            <person name="Baker S."/>
            <person name="Barry K."/>
            <person name="Bills G."/>
            <person name="Bluhm B."/>
            <person name="Cannon C."/>
            <person name="Castanera R."/>
            <person name="Culley D."/>
            <person name="Daum C."/>
            <person name="Ezra D."/>
            <person name="Gonzalez J."/>
            <person name="Henrissat B."/>
            <person name="Kuo A."/>
            <person name="Liang C."/>
            <person name="Lipzen A."/>
            <person name="Lutzoni F."/>
            <person name="Magnuson J."/>
            <person name="Mondo S."/>
            <person name="Nolan M."/>
            <person name="Ohm R."/>
            <person name="Pangilinan J."/>
            <person name="Park H.-J."/>
            <person name="Ramirez L."/>
            <person name="Alfaro M."/>
            <person name="Sun H."/>
            <person name="Tritt A."/>
            <person name="Yoshinaga Y."/>
            <person name="Zwiers L.-H."/>
            <person name="Turgeon B."/>
            <person name="Goodwin S."/>
            <person name="Spatafora J."/>
            <person name="Crous P."/>
            <person name="Grigoriev I."/>
        </authorList>
    </citation>
    <scope>NUCLEOTIDE SEQUENCE</scope>
    <source>
        <strain evidence="3">CBS 125425</strain>
    </source>
</reference>
<dbReference type="Pfam" id="PF25545">
    <property type="entry name" value="DUF7924"/>
    <property type="match status" value="1"/>
</dbReference>
<evidence type="ECO:0000313" key="4">
    <source>
        <dbReference type="Proteomes" id="UP000799444"/>
    </source>
</evidence>
<protein>
    <recommendedName>
        <fullName evidence="2">DUF7924 domain-containing protein</fullName>
    </recommendedName>
</protein>
<sequence length="147" mass="16680">MPSSAAASRLSIQSQTYMLHHQTRHYTLSSADHRHPIASFSILQTEQGDNRWTAYTFVRNIYDLGLLEHFSKICSAIDMLPADLNFEVFEQPELQAQDAELASSRSGLSQCLESYGVDDNRGIRSVQPNSPDTTIRSKSIKYKKKER</sequence>
<dbReference type="PANTHER" id="PTHR42470:SF2">
    <property type="match status" value="1"/>
</dbReference>